<gene>
    <name evidence="3" type="ORF">LEMA_P119180.1</name>
</gene>
<accession>E4ZT89</accession>
<dbReference type="AlphaFoldDB" id="E4ZT89"/>
<dbReference type="EMBL" id="FP929124">
    <property type="protein sequence ID" value="CBX90031.1"/>
    <property type="molecule type" value="Genomic_DNA"/>
</dbReference>
<feature type="transmembrane region" description="Helical" evidence="2">
    <location>
        <begin position="161"/>
        <end position="180"/>
    </location>
</feature>
<evidence type="ECO:0000313" key="3">
    <source>
        <dbReference type="EMBL" id="CBX90031.1"/>
    </source>
</evidence>
<sequence length="476" mass="54987">MSVSDEVRAAQRIEPVAIHPSRETSNRDLFWHEYSLNWEGVEHRLVTPSVAFELQAIQQPAPRRTMSLGPDSRRRWPRHMADPRAETGARQRKHATRCTGKQWLQRMQSSMVRGCHIMLQTPGKMANTTVSLAKRTRKYITTTPSRWKNRISRIRMPSARIIAKAAVTVATAALVGSMYMKFNYDFALAKAAQPSIVTRYSLKYPSSWMHAECPARILGLPEPLDSKIVNRHAYTAAFRKFAIRFHPDKYLVNGFTLPFAHLVYMRGFDAKAALDLYYDDTNCLDGVNKLDQFNTSADGLPSYASSCRCTYLHAVVETSFRAIFPFFLQPAPPQTPNQLAKSCPPCTFSIAAVRWKAFNEENRPPPIRRLRLAVPLSRVFDHPYIWRFMKIDRSRVNCLPEFKWSQEEKQKWEDKGWATPEDWIEHPDDRICRIAKRMSQPNENSTEEEMDHWEARQKANEAYSKLFTENKPTMSA</sequence>
<dbReference type="GeneID" id="13291208"/>
<proteinExistence type="predicted"/>
<name>E4ZT89_LEPMJ</name>
<keyword evidence="2" id="KW-1133">Transmembrane helix</keyword>
<feature type="compositionally biased region" description="Basic and acidic residues" evidence="1">
    <location>
        <begin position="71"/>
        <end position="89"/>
    </location>
</feature>
<evidence type="ECO:0000256" key="2">
    <source>
        <dbReference type="SAM" id="Phobius"/>
    </source>
</evidence>
<feature type="region of interest" description="Disordered" evidence="1">
    <location>
        <begin position="63"/>
        <end position="94"/>
    </location>
</feature>
<keyword evidence="4" id="KW-1185">Reference proteome</keyword>
<keyword evidence="2" id="KW-0812">Transmembrane</keyword>
<dbReference type="HOGENOM" id="CLU_573729_0_0_1"/>
<protein>
    <submittedName>
        <fullName evidence="3">Predicted protein</fullName>
    </submittedName>
</protein>
<dbReference type="OrthoDB" id="10505021at2759"/>
<organism evidence="4">
    <name type="scientific">Leptosphaeria maculans (strain JN3 / isolate v23.1.3 / race Av1-4-5-6-7-8)</name>
    <name type="common">Blackleg fungus</name>
    <name type="synonym">Phoma lingam</name>
    <dbReference type="NCBI Taxonomy" id="985895"/>
    <lineage>
        <taxon>Eukaryota</taxon>
        <taxon>Fungi</taxon>
        <taxon>Dikarya</taxon>
        <taxon>Ascomycota</taxon>
        <taxon>Pezizomycotina</taxon>
        <taxon>Dothideomycetes</taxon>
        <taxon>Pleosporomycetidae</taxon>
        <taxon>Pleosporales</taxon>
        <taxon>Pleosporineae</taxon>
        <taxon>Leptosphaeriaceae</taxon>
        <taxon>Plenodomus</taxon>
        <taxon>Plenodomus lingam/Leptosphaeria maculans species complex</taxon>
    </lineage>
</organism>
<keyword evidence="2" id="KW-0472">Membrane</keyword>
<dbReference type="InParanoid" id="E4ZT89"/>
<dbReference type="VEuPathDB" id="FungiDB:LEMA_P119180.1"/>
<dbReference type="RefSeq" id="XP_003838063.1">
    <property type="nucleotide sequence ID" value="XM_003838015.1"/>
</dbReference>
<dbReference type="Proteomes" id="UP000002668">
    <property type="component" value="Genome"/>
</dbReference>
<evidence type="ECO:0000313" key="4">
    <source>
        <dbReference type="Proteomes" id="UP000002668"/>
    </source>
</evidence>
<evidence type="ECO:0000256" key="1">
    <source>
        <dbReference type="SAM" id="MobiDB-lite"/>
    </source>
</evidence>
<reference evidence="4" key="1">
    <citation type="journal article" date="2011" name="Nat. Commun.">
        <title>Effector diversification within compartments of the Leptosphaeria maculans genome affected by Repeat-Induced Point mutations.</title>
        <authorList>
            <person name="Rouxel T."/>
            <person name="Grandaubert J."/>
            <person name="Hane J.K."/>
            <person name="Hoede C."/>
            <person name="van de Wouw A.P."/>
            <person name="Couloux A."/>
            <person name="Dominguez V."/>
            <person name="Anthouard V."/>
            <person name="Bally P."/>
            <person name="Bourras S."/>
            <person name="Cozijnsen A.J."/>
            <person name="Ciuffetti L.M."/>
            <person name="Degrave A."/>
            <person name="Dilmaghani A."/>
            <person name="Duret L."/>
            <person name="Fudal I."/>
            <person name="Goodwin S.B."/>
            <person name="Gout L."/>
            <person name="Glaser N."/>
            <person name="Linglin J."/>
            <person name="Kema G.H.J."/>
            <person name="Lapalu N."/>
            <person name="Lawrence C.B."/>
            <person name="May K."/>
            <person name="Meyer M."/>
            <person name="Ollivier B."/>
            <person name="Poulain J."/>
            <person name="Schoch C.L."/>
            <person name="Simon A."/>
            <person name="Spatafora J.W."/>
            <person name="Stachowiak A."/>
            <person name="Turgeon B.G."/>
            <person name="Tyler B.M."/>
            <person name="Vincent D."/>
            <person name="Weissenbach J."/>
            <person name="Amselem J."/>
            <person name="Quesneville H."/>
            <person name="Oliver R.P."/>
            <person name="Wincker P."/>
            <person name="Balesdent M.-H."/>
            <person name="Howlett B.J."/>
        </authorList>
    </citation>
    <scope>NUCLEOTIDE SEQUENCE [LARGE SCALE GENOMIC DNA]</scope>
    <source>
        <strain evidence="4">JN3 / isolate v23.1.3 / race Av1-4-5-6-7-8</strain>
    </source>
</reference>